<evidence type="ECO:0000256" key="1">
    <source>
        <dbReference type="SAM" id="MobiDB-lite"/>
    </source>
</evidence>
<organism evidence="2 3">
    <name type="scientific">Oryza sativa subsp. indica</name>
    <name type="common">Rice</name>
    <dbReference type="NCBI Taxonomy" id="39946"/>
    <lineage>
        <taxon>Eukaryota</taxon>
        <taxon>Viridiplantae</taxon>
        <taxon>Streptophyta</taxon>
        <taxon>Embryophyta</taxon>
        <taxon>Tracheophyta</taxon>
        <taxon>Spermatophyta</taxon>
        <taxon>Magnoliopsida</taxon>
        <taxon>Liliopsida</taxon>
        <taxon>Poales</taxon>
        <taxon>Poaceae</taxon>
        <taxon>BOP clade</taxon>
        <taxon>Oryzoideae</taxon>
        <taxon>Oryzeae</taxon>
        <taxon>Oryzinae</taxon>
        <taxon>Oryza</taxon>
        <taxon>Oryza sativa</taxon>
    </lineage>
</organism>
<accession>B8B2D2</accession>
<proteinExistence type="predicted"/>
<dbReference type="EMBL" id="CM000131">
    <property type="protein sequence ID" value="EEC80616.1"/>
    <property type="molecule type" value="Genomic_DNA"/>
</dbReference>
<feature type="region of interest" description="Disordered" evidence="1">
    <location>
        <begin position="19"/>
        <end position="43"/>
    </location>
</feature>
<dbReference type="Proteomes" id="UP000007015">
    <property type="component" value="Chromosome 6"/>
</dbReference>
<name>B8B2D2_ORYSI</name>
<evidence type="ECO:0000313" key="2">
    <source>
        <dbReference type="EMBL" id="EEC80616.1"/>
    </source>
</evidence>
<dbReference type="Gramene" id="BGIOSGA022916-TA">
    <property type="protein sequence ID" value="BGIOSGA022916-PA"/>
    <property type="gene ID" value="BGIOSGA022916"/>
</dbReference>
<protein>
    <submittedName>
        <fullName evidence="2">Uncharacterized protein</fullName>
    </submittedName>
</protein>
<sequence length="174" mass="17783">MVTVDAVALRAALGLPPTAPVDNTFGAPVDNSSGAPVDNTSGAPVDNTGPDLSSLFTALGLNPPQQHDNLPAGFASGGAPLWRDTRGELGDPVTDIQLVLAMLQGLNPKYENLQTILPFPTFVEAHSQLILTEINKGSKVSTTASTALLATAGGNRSSTGGMNPAHATGFRNPS</sequence>
<reference evidence="2 3" key="1">
    <citation type="journal article" date="2005" name="PLoS Biol.">
        <title>The genomes of Oryza sativa: a history of duplications.</title>
        <authorList>
            <person name="Yu J."/>
            <person name="Wang J."/>
            <person name="Lin W."/>
            <person name="Li S."/>
            <person name="Li H."/>
            <person name="Zhou J."/>
            <person name="Ni P."/>
            <person name="Dong W."/>
            <person name="Hu S."/>
            <person name="Zeng C."/>
            <person name="Zhang J."/>
            <person name="Zhang Y."/>
            <person name="Li R."/>
            <person name="Xu Z."/>
            <person name="Li S."/>
            <person name="Li X."/>
            <person name="Zheng H."/>
            <person name="Cong L."/>
            <person name="Lin L."/>
            <person name="Yin J."/>
            <person name="Geng J."/>
            <person name="Li G."/>
            <person name="Shi J."/>
            <person name="Liu J."/>
            <person name="Lv H."/>
            <person name="Li J."/>
            <person name="Wang J."/>
            <person name="Deng Y."/>
            <person name="Ran L."/>
            <person name="Shi X."/>
            <person name="Wang X."/>
            <person name="Wu Q."/>
            <person name="Li C."/>
            <person name="Ren X."/>
            <person name="Wang J."/>
            <person name="Wang X."/>
            <person name="Li D."/>
            <person name="Liu D."/>
            <person name="Zhang X."/>
            <person name="Ji Z."/>
            <person name="Zhao W."/>
            <person name="Sun Y."/>
            <person name="Zhang Z."/>
            <person name="Bao J."/>
            <person name="Han Y."/>
            <person name="Dong L."/>
            <person name="Ji J."/>
            <person name="Chen P."/>
            <person name="Wu S."/>
            <person name="Liu J."/>
            <person name="Xiao Y."/>
            <person name="Bu D."/>
            <person name="Tan J."/>
            <person name="Yang L."/>
            <person name="Ye C."/>
            <person name="Zhang J."/>
            <person name="Xu J."/>
            <person name="Zhou Y."/>
            <person name="Yu Y."/>
            <person name="Zhang B."/>
            <person name="Zhuang S."/>
            <person name="Wei H."/>
            <person name="Liu B."/>
            <person name="Lei M."/>
            <person name="Yu H."/>
            <person name="Li Y."/>
            <person name="Xu H."/>
            <person name="Wei S."/>
            <person name="He X."/>
            <person name="Fang L."/>
            <person name="Zhang Z."/>
            <person name="Zhang Y."/>
            <person name="Huang X."/>
            <person name="Su Z."/>
            <person name="Tong W."/>
            <person name="Li J."/>
            <person name="Tong Z."/>
            <person name="Li S."/>
            <person name="Ye J."/>
            <person name="Wang L."/>
            <person name="Fang L."/>
            <person name="Lei T."/>
            <person name="Chen C."/>
            <person name="Chen H."/>
            <person name="Xu Z."/>
            <person name="Li H."/>
            <person name="Huang H."/>
            <person name="Zhang F."/>
            <person name="Xu H."/>
            <person name="Li N."/>
            <person name="Zhao C."/>
            <person name="Li S."/>
            <person name="Dong L."/>
            <person name="Huang Y."/>
            <person name="Li L."/>
            <person name="Xi Y."/>
            <person name="Qi Q."/>
            <person name="Li W."/>
            <person name="Zhang B."/>
            <person name="Hu W."/>
            <person name="Zhang Y."/>
            <person name="Tian X."/>
            <person name="Jiao Y."/>
            <person name="Liang X."/>
            <person name="Jin J."/>
            <person name="Gao L."/>
            <person name="Zheng W."/>
            <person name="Hao B."/>
            <person name="Liu S."/>
            <person name="Wang W."/>
            <person name="Yuan L."/>
            <person name="Cao M."/>
            <person name="McDermott J."/>
            <person name="Samudrala R."/>
            <person name="Wang J."/>
            <person name="Wong G.K."/>
            <person name="Yang H."/>
        </authorList>
    </citation>
    <scope>NUCLEOTIDE SEQUENCE [LARGE SCALE GENOMIC DNA]</scope>
    <source>
        <strain evidence="3">cv. 93-11</strain>
    </source>
</reference>
<feature type="region of interest" description="Disordered" evidence="1">
    <location>
        <begin position="152"/>
        <end position="174"/>
    </location>
</feature>
<dbReference type="HOGENOM" id="CLU_1542604_0_0_1"/>
<feature type="compositionally biased region" description="Polar residues" evidence="1">
    <location>
        <begin position="30"/>
        <end position="42"/>
    </location>
</feature>
<keyword evidence="3" id="KW-1185">Reference proteome</keyword>
<evidence type="ECO:0000313" key="3">
    <source>
        <dbReference type="Proteomes" id="UP000007015"/>
    </source>
</evidence>
<dbReference type="AlphaFoldDB" id="B8B2D2"/>
<gene>
    <name evidence="2" type="ORF">OsI_22980</name>
</gene>